<dbReference type="CDD" id="cd06261">
    <property type="entry name" value="TM_PBP2"/>
    <property type="match status" value="1"/>
</dbReference>
<comment type="similarity">
    <text evidence="7">Belongs to the binding-protein-dependent transport system permease family.</text>
</comment>
<dbReference type="PROSITE" id="PS50928">
    <property type="entry name" value="ABC_TM1"/>
    <property type="match status" value="1"/>
</dbReference>
<dbReference type="InterPro" id="IPR025966">
    <property type="entry name" value="OppC_N"/>
</dbReference>
<dbReference type="Proteomes" id="UP000509597">
    <property type="component" value="Chromosome"/>
</dbReference>
<keyword evidence="5 7" id="KW-1133">Transmembrane helix</keyword>
<evidence type="ECO:0000256" key="6">
    <source>
        <dbReference type="ARBA" id="ARBA00023136"/>
    </source>
</evidence>
<evidence type="ECO:0000256" key="3">
    <source>
        <dbReference type="ARBA" id="ARBA00022475"/>
    </source>
</evidence>
<proteinExistence type="inferred from homology"/>
<name>A0A7H9BKS3_9NEIS</name>
<feature type="transmembrane region" description="Helical" evidence="7">
    <location>
        <begin position="151"/>
        <end position="176"/>
    </location>
</feature>
<keyword evidence="4 7" id="KW-0812">Transmembrane</keyword>
<dbReference type="InterPro" id="IPR000515">
    <property type="entry name" value="MetI-like"/>
</dbReference>
<evidence type="ECO:0000313" key="9">
    <source>
        <dbReference type="EMBL" id="QLG89277.1"/>
    </source>
</evidence>
<evidence type="ECO:0000259" key="8">
    <source>
        <dbReference type="PROSITE" id="PS50928"/>
    </source>
</evidence>
<evidence type="ECO:0000256" key="4">
    <source>
        <dbReference type="ARBA" id="ARBA00022692"/>
    </source>
</evidence>
<accession>A0A7H9BKS3</accession>
<comment type="subcellular location">
    <subcellularLocation>
        <location evidence="1 7">Cell membrane</location>
        <topology evidence="1 7">Multi-pass membrane protein</topology>
    </subcellularLocation>
</comment>
<gene>
    <name evidence="9" type="ORF">HQ393_14065</name>
</gene>
<feature type="domain" description="ABC transmembrane type-1" evidence="8">
    <location>
        <begin position="103"/>
        <end position="292"/>
    </location>
</feature>
<evidence type="ECO:0000256" key="5">
    <source>
        <dbReference type="ARBA" id="ARBA00022989"/>
    </source>
</evidence>
<protein>
    <submittedName>
        <fullName evidence="9">ABC transporter permease subunit</fullName>
    </submittedName>
</protein>
<keyword evidence="3" id="KW-1003">Cell membrane</keyword>
<evidence type="ECO:0000256" key="7">
    <source>
        <dbReference type="RuleBase" id="RU363032"/>
    </source>
</evidence>
<feature type="transmembrane region" description="Helical" evidence="7">
    <location>
        <begin position="105"/>
        <end position="131"/>
    </location>
</feature>
<dbReference type="GO" id="GO:0005886">
    <property type="term" value="C:plasma membrane"/>
    <property type="evidence" value="ECO:0007669"/>
    <property type="project" value="UniProtKB-SubCell"/>
</dbReference>
<dbReference type="AlphaFoldDB" id="A0A7H9BKS3"/>
<feature type="transmembrane region" description="Helical" evidence="7">
    <location>
        <begin position="37"/>
        <end position="58"/>
    </location>
</feature>
<dbReference type="PANTHER" id="PTHR43386">
    <property type="entry name" value="OLIGOPEPTIDE TRANSPORT SYSTEM PERMEASE PROTEIN APPC"/>
    <property type="match status" value="1"/>
</dbReference>
<evidence type="ECO:0000256" key="1">
    <source>
        <dbReference type="ARBA" id="ARBA00004651"/>
    </source>
</evidence>
<keyword evidence="6 7" id="KW-0472">Membrane</keyword>
<dbReference type="GO" id="GO:0071916">
    <property type="term" value="F:dipeptide transmembrane transporter activity"/>
    <property type="evidence" value="ECO:0007669"/>
    <property type="project" value="TreeGrafter"/>
</dbReference>
<dbReference type="InterPro" id="IPR035906">
    <property type="entry name" value="MetI-like_sf"/>
</dbReference>
<dbReference type="Gene3D" id="1.10.3720.10">
    <property type="entry name" value="MetI-like"/>
    <property type="match status" value="1"/>
</dbReference>
<dbReference type="InterPro" id="IPR050366">
    <property type="entry name" value="BP-dependent_transpt_permease"/>
</dbReference>
<feature type="transmembrane region" description="Helical" evidence="7">
    <location>
        <begin position="269"/>
        <end position="292"/>
    </location>
</feature>
<dbReference type="EMBL" id="CP058627">
    <property type="protein sequence ID" value="QLG89277.1"/>
    <property type="molecule type" value="Genomic_DNA"/>
</dbReference>
<sequence>MNTNSTTMNAADDASGALSYPSPLKEFWQSFSANRGALVALIFFLALVVAAILAPILAPHSPTEQFRDALLTPPAWANGGQWQYLLGTDELGRDILSRLMHGARLSLMIGVVSVALSMLPGIVLGLLAAFYPKILGNGIMRAMDIMLALPSLLLAVAVVAVLGPGLMNTMLAIAIVSLPSYVRLARASAMTELNKDYVVASRLAGAGKMRLMFNTVLPNCMAPLIVQGTLGFSSAILDAAALGFLGLGAQPPLPEWGTMLASARDYIDSAWWVVTMPGVTILLTVVALNLLGDGLRDALDPKLKKLA</sequence>
<dbReference type="PANTHER" id="PTHR43386:SF1">
    <property type="entry name" value="D,D-DIPEPTIDE TRANSPORT SYSTEM PERMEASE PROTEIN DDPC-RELATED"/>
    <property type="match status" value="1"/>
</dbReference>
<dbReference type="SUPFAM" id="SSF161098">
    <property type="entry name" value="MetI-like"/>
    <property type="match status" value="1"/>
</dbReference>
<dbReference type="Pfam" id="PF00528">
    <property type="entry name" value="BPD_transp_1"/>
    <property type="match status" value="1"/>
</dbReference>
<keyword evidence="10" id="KW-1185">Reference proteome</keyword>
<reference evidence="9 10" key="1">
    <citation type="submission" date="2020-07" db="EMBL/GenBank/DDBJ databases">
        <title>Complete genome sequence of Chitinibacter sp. 2T18.</title>
        <authorList>
            <person name="Bae J.-W."/>
            <person name="Choi J.-W."/>
        </authorList>
    </citation>
    <scope>NUCLEOTIDE SEQUENCE [LARGE SCALE GENOMIC DNA]</scope>
    <source>
        <strain evidence="9 10">2T18</strain>
    </source>
</reference>
<organism evidence="9 10">
    <name type="scientific">Chitinibacter bivalviorum</name>
    <dbReference type="NCBI Taxonomy" id="2739434"/>
    <lineage>
        <taxon>Bacteria</taxon>
        <taxon>Pseudomonadati</taxon>
        <taxon>Pseudomonadota</taxon>
        <taxon>Betaproteobacteria</taxon>
        <taxon>Neisseriales</taxon>
        <taxon>Chitinibacteraceae</taxon>
        <taxon>Chitinibacter</taxon>
    </lineage>
</organism>
<dbReference type="RefSeq" id="WP_179355775.1">
    <property type="nucleotide sequence ID" value="NZ_CP058627.1"/>
</dbReference>
<dbReference type="Pfam" id="PF12911">
    <property type="entry name" value="OppC_N"/>
    <property type="match status" value="1"/>
</dbReference>
<evidence type="ECO:0000313" key="10">
    <source>
        <dbReference type="Proteomes" id="UP000509597"/>
    </source>
</evidence>
<evidence type="ECO:0000256" key="2">
    <source>
        <dbReference type="ARBA" id="ARBA00022448"/>
    </source>
</evidence>
<dbReference type="KEGG" id="chiz:HQ393_14065"/>
<keyword evidence="2 7" id="KW-0813">Transport</keyword>